<name>A0A371R5Q7_9CREN</name>
<dbReference type="EMBL" id="NMUF01000007">
    <property type="protein sequence ID" value="RFA99360.1"/>
    <property type="molecule type" value="Genomic_DNA"/>
</dbReference>
<dbReference type="NCBIfam" id="TIGR01460">
    <property type="entry name" value="HAD-SF-IIA"/>
    <property type="match status" value="1"/>
</dbReference>
<gene>
    <name evidence="1" type="ORF">CGL51_13905</name>
    <name evidence="2" type="ORF">CGL52_04115</name>
</gene>
<dbReference type="Gene3D" id="3.40.50.1000">
    <property type="entry name" value="HAD superfamily/HAD-like"/>
    <property type="match status" value="2"/>
</dbReference>
<dbReference type="EMBL" id="NMUE01000078">
    <property type="protein sequence ID" value="RFA92818.1"/>
    <property type="molecule type" value="Genomic_DNA"/>
</dbReference>
<dbReference type="InterPro" id="IPR023214">
    <property type="entry name" value="HAD_sf"/>
</dbReference>
<dbReference type="PANTHER" id="PTHR19288">
    <property type="entry name" value="4-NITROPHENYLPHOSPHATASE-RELATED"/>
    <property type="match status" value="1"/>
</dbReference>
<proteinExistence type="predicted"/>
<organism evidence="2 3">
    <name type="scientific">Pyrobaculum aerophilum</name>
    <dbReference type="NCBI Taxonomy" id="13773"/>
    <lineage>
        <taxon>Archaea</taxon>
        <taxon>Thermoproteota</taxon>
        <taxon>Thermoprotei</taxon>
        <taxon>Thermoproteales</taxon>
        <taxon>Thermoproteaceae</taxon>
        <taxon>Pyrobaculum</taxon>
    </lineage>
</organism>
<evidence type="ECO:0000313" key="2">
    <source>
        <dbReference type="EMBL" id="RFA99360.1"/>
    </source>
</evidence>
<dbReference type="SUPFAM" id="SSF56784">
    <property type="entry name" value="HAD-like"/>
    <property type="match status" value="1"/>
</dbReference>
<evidence type="ECO:0000313" key="4">
    <source>
        <dbReference type="Proteomes" id="UP000257123"/>
    </source>
</evidence>
<dbReference type="PANTHER" id="PTHR19288:SF46">
    <property type="entry name" value="HALOACID DEHALOGENASE-LIKE HYDROLASE DOMAIN-CONTAINING PROTEIN 2"/>
    <property type="match status" value="1"/>
</dbReference>
<dbReference type="RefSeq" id="WP_116422134.1">
    <property type="nucleotide sequence ID" value="NZ_NMUE01000078.1"/>
</dbReference>
<protein>
    <submittedName>
        <fullName evidence="2">Haloacid dehalogenase</fullName>
    </submittedName>
</protein>
<dbReference type="InterPro" id="IPR006357">
    <property type="entry name" value="HAD-SF_hydro_IIA"/>
</dbReference>
<dbReference type="Proteomes" id="UP000256877">
    <property type="component" value="Unassembled WGS sequence"/>
</dbReference>
<dbReference type="OrthoDB" id="25155at2157"/>
<reference evidence="3 4" key="1">
    <citation type="submission" date="2017-07" db="EMBL/GenBank/DDBJ databases">
        <title>Draft genome sequence of aerobic hyperthermophilic archaea, Pyrobaculum aerophilum YKB31 and YKB32.</title>
        <authorList>
            <person name="Mochizuki T."/>
            <person name="Berliner A.J."/>
            <person name="Yoshida-Takashima Y."/>
            <person name="Takaki Y."/>
            <person name="Nunoura T."/>
            <person name="Takai K."/>
        </authorList>
    </citation>
    <scope>NUCLEOTIDE SEQUENCE [LARGE SCALE GENOMIC DNA]</scope>
    <source>
        <strain evidence="1 4">YKB31</strain>
        <strain evidence="2 3">YKB32</strain>
    </source>
</reference>
<dbReference type="InterPro" id="IPR036412">
    <property type="entry name" value="HAD-like_sf"/>
</dbReference>
<dbReference type="Pfam" id="PF13344">
    <property type="entry name" value="Hydrolase_6"/>
    <property type="match status" value="1"/>
</dbReference>
<accession>A0A371R5Q7</accession>
<evidence type="ECO:0000313" key="1">
    <source>
        <dbReference type="EMBL" id="RFA92818.1"/>
    </source>
</evidence>
<comment type="caution">
    <text evidence="2">The sequence shown here is derived from an EMBL/GenBank/DDBJ whole genome shotgun (WGS) entry which is preliminary data.</text>
</comment>
<dbReference type="Proteomes" id="UP000257123">
    <property type="component" value="Unassembled WGS sequence"/>
</dbReference>
<dbReference type="GO" id="GO:0016791">
    <property type="term" value="F:phosphatase activity"/>
    <property type="evidence" value="ECO:0007669"/>
    <property type="project" value="TreeGrafter"/>
</dbReference>
<dbReference type="GO" id="GO:0005737">
    <property type="term" value="C:cytoplasm"/>
    <property type="evidence" value="ECO:0007669"/>
    <property type="project" value="TreeGrafter"/>
</dbReference>
<dbReference type="AlphaFoldDB" id="A0A371R5Q7"/>
<dbReference type="Pfam" id="PF13242">
    <property type="entry name" value="Hydrolase_like"/>
    <property type="match status" value="1"/>
</dbReference>
<evidence type="ECO:0000313" key="3">
    <source>
        <dbReference type="Proteomes" id="UP000256877"/>
    </source>
</evidence>
<sequence>MKITTYFVDVQGTLVRRDPKTLKSQLIGGVKAFEKIRGAGGRIYILSNAPRLTEEVHKDLLSVGLPVNIEQIITSAQVTGEYIAKKFGPSRLYVIGSDSFKQELSKYGHTVVEEGADVVVVGIDRQLTFEKLNKAMQLIMAGAKLVAAGMSRYIPEEKPTISIGPIAMALAYATGVKPINTGKPSRIMYTYALVRARAVPEESAVISDDLEDLIYAKRMGLATVLVLTGATTPEKLKASGFQPDYVVNNIDELNPW</sequence>